<protein>
    <submittedName>
        <fullName evidence="4">Gem-associated protein 2-like</fullName>
    </submittedName>
</protein>
<evidence type="ECO:0000256" key="3">
    <source>
        <dbReference type="SAM" id="MobiDB-lite"/>
    </source>
</evidence>
<name>A0AAD7LFR1_QUISA</name>
<evidence type="ECO:0000256" key="2">
    <source>
        <dbReference type="SAM" id="Coils"/>
    </source>
</evidence>
<sequence length="763" mass="84632">MEEFLDSDTFVGLKRRTILTEDCHGALPGQSIYQSSVGHEDEESSGIVSTLGEEGEIIEKNPTFESSSVAFHKKAMYSSGRGESESNTDEEKQMDSAEETIKSCASLNDKISICDSTCGSSVLKGKDADFSKKVHSFGDGVQETEQYEVDFISGVEPKQETFDSLNSETETTVNLVEHIPGFSAIQESGVLNEGTYGKCEAEEKSLVEVQTENKESENLLEIKRKRLLEELEVILLPEDERGVANIADKKKSGCDEVHARALGFEVVDETAIIDCLHDSGIGKGYRKEADIVSSAKCTGRDGMKEADVKKEKRSRRKANREKKALERCAGYETVTGDEAQNNGCQKNGETTKKMYSRKEMLSLRFVSIVEQRHKWKEIHNGLATTVAKEYDELGCCKQQKHMGLNFDPRQCFLKKEEAPGFFGAECSETINIELGQMENAETVGHLDPSYNHSITGKDGWTDLVEGDCNKDDDSDEEYASIQKPAFSVEGEPNFESGPPEDGLEYLRRVRWEAAQIPKVKVAKVDRSKIKKEQSAYMPEIPDIVECPEHLLPLKQWEDAFLADFSDLRVSLSRLEDSSTKLSEKLQSKCIIHETNYSQQLPGATLENYNNVMTEVVNSDNMLLNFSSLHKSIGDLSSVATKENNAELILENSISASCKNESSSYPFLSTILAMDSVARVSMLRKRISSVKNMSSLSRNDGMWLFALCAAVDTPLDADACASLRSLLRKCASLRGRKAELDDEAVMLTILATISGRYFGQSKGS</sequence>
<organism evidence="4 5">
    <name type="scientific">Quillaja saponaria</name>
    <name type="common">Soap bark tree</name>
    <dbReference type="NCBI Taxonomy" id="32244"/>
    <lineage>
        <taxon>Eukaryota</taxon>
        <taxon>Viridiplantae</taxon>
        <taxon>Streptophyta</taxon>
        <taxon>Embryophyta</taxon>
        <taxon>Tracheophyta</taxon>
        <taxon>Spermatophyta</taxon>
        <taxon>Magnoliopsida</taxon>
        <taxon>eudicotyledons</taxon>
        <taxon>Gunneridae</taxon>
        <taxon>Pentapetalae</taxon>
        <taxon>rosids</taxon>
        <taxon>fabids</taxon>
        <taxon>Fabales</taxon>
        <taxon>Quillajaceae</taxon>
        <taxon>Quillaja</taxon>
    </lineage>
</organism>
<reference evidence="4" key="1">
    <citation type="journal article" date="2023" name="Science">
        <title>Elucidation of the pathway for biosynthesis of saponin adjuvants from the soapbark tree.</title>
        <authorList>
            <person name="Reed J."/>
            <person name="Orme A."/>
            <person name="El-Demerdash A."/>
            <person name="Owen C."/>
            <person name="Martin L.B.B."/>
            <person name="Misra R.C."/>
            <person name="Kikuchi S."/>
            <person name="Rejzek M."/>
            <person name="Martin A.C."/>
            <person name="Harkess A."/>
            <person name="Leebens-Mack J."/>
            <person name="Louveau T."/>
            <person name="Stephenson M.J."/>
            <person name="Osbourn A."/>
        </authorList>
    </citation>
    <scope>NUCLEOTIDE SEQUENCE</scope>
    <source>
        <strain evidence="4">S10</strain>
    </source>
</reference>
<dbReference type="Proteomes" id="UP001163823">
    <property type="component" value="Chromosome 9"/>
</dbReference>
<dbReference type="Gene3D" id="1.20.58.1070">
    <property type="match status" value="1"/>
</dbReference>
<keyword evidence="5" id="KW-1185">Reference proteome</keyword>
<evidence type="ECO:0000256" key="1">
    <source>
        <dbReference type="ARBA" id="ARBA00025758"/>
    </source>
</evidence>
<dbReference type="GO" id="GO:0000387">
    <property type="term" value="P:spliceosomal snRNP assembly"/>
    <property type="evidence" value="ECO:0007669"/>
    <property type="project" value="InterPro"/>
</dbReference>
<dbReference type="AlphaFoldDB" id="A0AAD7LFR1"/>
<feature type="region of interest" description="Disordered" evidence="3">
    <location>
        <begin position="76"/>
        <end position="97"/>
    </location>
</feature>
<dbReference type="KEGG" id="qsa:O6P43_023691"/>
<dbReference type="InterPro" id="IPR035426">
    <property type="entry name" value="Gemin2/Brr1"/>
</dbReference>
<dbReference type="PANTHER" id="PTHR12794">
    <property type="entry name" value="GEMIN2"/>
    <property type="match status" value="1"/>
</dbReference>
<keyword evidence="2" id="KW-0175">Coiled coil</keyword>
<feature type="coiled-coil region" evidence="2">
    <location>
        <begin position="199"/>
        <end position="226"/>
    </location>
</feature>
<comment type="similarity">
    <text evidence="1">Belongs to the gemin-2 family.</text>
</comment>
<evidence type="ECO:0000313" key="4">
    <source>
        <dbReference type="EMBL" id="KAJ7957381.1"/>
    </source>
</evidence>
<dbReference type="GO" id="GO:0032797">
    <property type="term" value="C:SMN complex"/>
    <property type="evidence" value="ECO:0007669"/>
    <property type="project" value="TreeGrafter"/>
</dbReference>
<dbReference type="EMBL" id="JARAOO010000009">
    <property type="protein sequence ID" value="KAJ7957381.1"/>
    <property type="molecule type" value="Genomic_DNA"/>
</dbReference>
<dbReference type="Pfam" id="PF04938">
    <property type="entry name" value="SIP1"/>
    <property type="match status" value="1"/>
</dbReference>
<accession>A0AAD7LFR1</accession>
<dbReference type="PANTHER" id="PTHR12794:SF0">
    <property type="entry name" value="GEM-ASSOCIATED PROTEIN 2"/>
    <property type="match status" value="1"/>
</dbReference>
<comment type="caution">
    <text evidence="4">The sequence shown here is derived from an EMBL/GenBank/DDBJ whole genome shotgun (WGS) entry which is preliminary data.</text>
</comment>
<proteinExistence type="inferred from homology"/>
<dbReference type="GO" id="GO:0005634">
    <property type="term" value="C:nucleus"/>
    <property type="evidence" value="ECO:0007669"/>
    <property type="project" value="TreeGrafter"/>
</dbReference>
<evidence type="ECO:0000313" key="5">
    <source>
        <dbReference type="Proteomes" id="UP001163823"/>
    </source>
</evidence>
<gene>
    <name evidence="4" type="ORF">O6P43_023691</name>
</gene>